<dbReference type="PRINTS" id="PR00081">
    <property type="entry name" value="GDHRDH"/>
</dbReference>
<dbReference type="Pfam" id="PF13561">
    <property type="entry name" value="adh_short_C2"/>
    <property type="match status" value="1"/>
</dbReference>
<dbReference type="Gene3D" id="3.40.50.720">
    <property type="entry name" value="NAD(P)-binding Rossmann-like Domain"/>
    <property type="match status" value="1"/>
</dbReference>
<dbReference type="Proteomes" id="UP001163255">
    <property type="component" value="Chromosome"/>
</dbReference>
<dbReference type="EMBL" id="CP103300">
    <property type="protein sequence ID" value="UYM14944.1"/>
    <property type="molecule type" value="Genomic_DNA"/>
</dbReference>
<dbReference type="PANTHER" id="PTHR43943:SF17">
    <property type="entry name" value="3-PHENYLPROPIONATE-DIHYDRODIOL_CINNAMIC ACID-DIHYDRODIOL DEHYDROGENASE"/>
    <property type="match status" value="1"/>
</dbReference>
<evidence type="ECO:0000256" key="2">
    <source>
        <dbReference type="ARBA" id="ARBA00023002"/>
    </source>
</evidence>
<sequence length="261" mass="27819">MNLNITNKVFMVAGASSGLGLGIARQLASEGAKVSIASRSPDKITQAASTISSETSSEIRGYVFDARNQESIRHWVHSTLDDFGHIDGVVINAGGPPPGSFDELDDKAWQNAFELTLMSAVRLIRETLPALKVNGGSILTLTSSTIKEPVDFLTLSNVMRSGVASLAKSLADQLAEDNIRINNLIPGSIQTDRVDALNQYVASRSGTSRDQIRAKTEANIPLGRYGKTEEFAKAATFLLSDAASYITGSSLTVDGGRMKSL</sequence>
<reference evidence="3" key="1">
    <citation type="submission" date="2022-10" db="EMBL/GenBank/DDBJ databases">
        <title>Completed Genome Sequence of two octocoral isolated bacterium, Endozoicomonas euniceicola EF212T and Endozoicomonas gorgoniicola PS125T.</title>
        <authorList>
            <person name="Chiou Y.-J."/>
            <person name="Chen Y.-H."/>
        </authorList>
    </citation>
    <scope>NUCLEOTIDE SEQUENCE</scope>
    <source>
        <strain evidence="3">EF212</strain>
    </source>
</reference>
<dbReference type="PANTHER" id="PTHR43943">
    <property type="entry name" value="DEHYDROGENASE/REDUCTASE (SDR FAMILY) MEMBER 4"/>
    <property type="match status" value="1"/>
</dbReference>
<gene>
    <name evidence="3" type="ORF">NX720_18925</name>
</gene>
<dbReference type="SUPFAM" id="SSF51735">
    <property type="entry name" value="NAD(P)-binding Rossmann-fold domains"/>
    <property type="match status" value="1"/>
</dbReference>
<comment type="similarity">
    <text evidence="1">Belongs to the short-chain dehydrogenases/reductases (SDR) family.</text>
</comment>
<dbReference type="InterPro" id="IPR002347">
    <property type="entry name" value="SDR_fam"/>
</dbReference>
<evidence type="ECO:0000313" key="4">
    <source>
        <dbReference type="Proteomes" id="UP001163255"/>
    </source>
</evidence>
<protein>
    <submittedName>
        <fullName evidence="3">SDR family oxidoreductase</fullName>
    </submittedName>
</protein>
<keyword evidence="2" id="KW-0560">Oxidoreductase</keyword>
<organism evidence="3 4">
    <name type="scientific">Endozoicomonas euniceicola</name>
    <dbReference type="NCBI Taxonomy" id="1234143"/>
    <lineage>
        <taxon>Bacteria</taxon>
        <taxon>Pseudomonadati</taxon>
        <taxon>Pseudomonadota</taxon>
        <taxon>Gammaproteobacteria</taxon>
        <taxon>Oceanospirillales</taxon>
        <taxon>Endozoicomonadaceae</taxon>
        <taxon>Endozoicomonas</taxon>
    </lineage>
</organism>
<accession>A0ABY6GSF9</accession>
<evidence type="ECO:0000256" key="1">
    <source>
        <dbReference type="ARBA" id="ARBA00006484"/>
    </source>
</evidence>
<dbReference type="InterPro" id="IPR036291">
    <property type="entry name" value="NAD(P)-bd_dom_sf"/>
</dbReference>
<proteinExistence type="inferred from homology"/>
<dbReference type="RefSeq" id="WP_262596701.1">
    <property type="nucleotide sequence ID" value="NZ_CP103300.1"/>
</dbReference>
<evidence type="ECO:0000313" key="3">
    <source>
        <dbReference type="EMBL" id="UYM14944.1"/>
    </source>
</evidence>
<keyword evidence="4" id="KW-1185">Reference proteome</keyword>
<name>A0ABY6GSF9_9GAMM</name>